<dbReference type="InterPro" id="IPR003231">
    <property type="entry name" value="ACP"/>
</dbReference>
<gene>
    <name evidence="7 11" type="primary">acpP</name>
    <name evidence="11" type="ORF">RUMTOR_01983</name>
</gene>
<comment type="caution">
    <text evidence="11">The sequence shown here is derived from an EMBL/GenBank/DDBJ whole genome shotgun (WGS) entry which is preliminary data.</text>
</comment>
<feature type="modified residue" description="O-(pantetheine 4'-phosphoryl)serine" evidence="7">
    <location>
        <position position="62"/>
    </location>
</feature>
<dbReference type="PANTHER" id="PTHR20863:SF76">
    <property type="entry name" value="CARRIER DOMAIN-CONTAINING PROTEIN"/>
    <property type="match status" value="1"/>
</dbReference>
<comment type="PTM">
    <text evidence="7">4'-phosphopantetheine is transferred from CoA to a specific serine of apo-ACP by AcpS. This modification is essential for activity because fatty acids are bound in thioester linkage to the sulfhydryl of the prosthetic group.</text>
</comment>
<evidence type="ECO:0000256" key="6">
    <source>
        <dbReference type="ARBA" id="ARBA00023160"/>
    </source>
</evidence>
<comment type="PTM">
    <text evidence="9">4'-phosphopantetheine is transferred from CoA to a specific serine of apo-ACP by acpS.</text>
</comment>
<organism evidence="11 12">
    <name type="scientific">[Ruminococcus] torques ATCC 27756</name>
    <dbReference type="NCBI Taxonomy" id="411460"/>
    <lineage>
        <taxon>Bacteria</taxon>
        <taxon>Bacillati</taxon>
        <taxon>Bacillota</taxon>
        <taxon>Clostridia</taxon>
        <taxon>Lachnospirales</taxon>
        <taxon>Lachnospiraceae</taxon>
        <taxon>Mediterraneibacter</taxon>
    </lineage>
</organism>
<dbReference type="GO" id="GO:0009245">
    <property type="term" value="P:lipid A biosynthetic process"/>
    <property type="evidence" value="ECO:0007669"/>
    <property type="project" value="TreeGrafter"/>
</dbReference>
<reference evidence="11 12" key="2">
    <citation type="submission" date="2007-04" db="EMBL/GenBank/DDBJ databases">
        <title>Draft genome sequence of Ruminococcus torques (ATCC 27756).</title>
        <authorList>
            <person name="Sudarsanam P."/>
            <person name="Ley R."/>
            <person name="Guruge J."/>
            <person name="Turnbaugh P.J."/>
            <person name="Mahowald M."/>
            <person name="Liep D."/>
            <person name="Gordon J."/>
        </authorList>
    </citation>
    <scope>NUCLEOTIDE SEQUENCE [LARGE SCALE GENOMIC DNA]</scope>
    <source>
        <strain evidence="11 12">ATCC 27756</strain>
    </source>
</reference>
<dbReference type="NCBIfam" id="NF002148">
    <property type="entry name" value="PRK00982.1-2"/>
    <property type="match status" value="1"/>
</dbReference>
<keyword evidence="1 7" id="KW-0596">Phosphopantetheine</keyword>
<keyword evidence="5 7" id="KW-0443">Lipid metabolism</keyword>
<dbReference type="GO" id="GO:0016020">
    <property type="term" value="C:membrane"/>
    <property type="evidence" value="ECO:0007669"/>
    <property type="project" value="GOC"/>
</dbReference>
<comment type="subcellular location">
    <subcellularLocation>
        <location evidence="7">Cytoplasm</location>
    </subcellularLocation>
</comment>
<dbReference type="NCBIfam" id="NF002150">
    <property type="entry name" value="PRK00982.1-4"/>
    <property type="match status" value="1"/>
</dbReference>
<evidence type="ECO:0000256" key="3">
    <source>
        <dbReference type="ARBA" id="ARBA00022553"/>
    </source>
</evidence>
<evidence type="ECO:0000313" key="11">
    <source>
        <dbReference type="EMBL" id="EDK23904.1"/>
    </source>
</evidence>
<dbReference type="GO" id="GO:0005829">
    <property type="term" value="C:cytosol"/>
    <property type="evidence" value="ECO:0007669"/>
    <property type="project" value="TreeGrafter"/>
</dbReference>
<accession>A5KP06</accession>
<dbReference type="NCBIfam" id="TIGR00517">
    <property type="entry name" value="acyl_carrier"/>
    <property type="match status" value="1"/>
</dbReference>
<dbReference type="PaxDb" id="411460-RUMTOR_01983"/>
<evidence type="ECO:0000256" key="8">
    <source>
        <dbReference type="NCBIfam" id="TIGR00517"/>
    </source>
</evidence>
<evidence type="ECO:0000256" key="7">
    <source>
        <dbReference type="HAMAP-Rule" id="MF_01217"/>
    </source>
</evidence>
<dbReference type="GO" id="GO:0000036">
    <property type="term" value="F:acyl carrier activity"/>
    <property type="evidence" value="ECO:0007669"/>
    <property type="project" value="UniProtKB-UniRule"/>
</dbReference>
<comment type="pathway">
    <text evidence="7 9">Lipid metabolism; fatty acid biosynthesis.</text>
</comment>
<sequence length="103" mass="12044">MVNLFERSNENKLWIKNKVKEKRKEEIIMTERMKEIVAEALNVEIETLKEDTSFKEDLGADSLDLFELVMAFEEEFGVEILSEDLEKITTIKDAAAYMEAHKE</sequence>
<keyword evidence="6 7" id="KW-0275">Fatty acid biosynthesis</keyword>
<proteinExistence type="inferred from homology"/>
<dbReference type="EMBL" id="AAVP02000010">
    <property type="protein sequence ID" value="EDK23904.1"/>
    <property type="molecule type" value="Genomic_DNA"/>
</dbReference>
<dbReference type="PROSITE" id="PS50075">
    <property type="entry name" value="CARRIER"/>
    <property type="match status" value="1"/>
</dbReference>
<dbReference type="Proteomes" id="UP000003577">
    <property type="component" value="Unassembled WGS sequence"/>
</dbReference>
<dbReference type="HAMAP" id="MF_01217">
    <property type="entry name" value="Acyl_carrier"/>
    <property type="match status" value="1"/>
</dbReference>
<keyword evidence="4 7" id="KW-0276">Fatty acid metabolism</keyword>
<dbReference type="AlphaFoldDB" id="A5KP06"/>
<evidence type="ECO:0000313" key="12">
    <source>
        <dbReference type="Proteomes" id="UP000003577"/>
    </source>
</evidence>
<evidence type="ECO:0000259" key="10">
    <source>
        <dbReference type="PROSITE" id="PS50075"/>
    </source>
</evidence>
<evidence type="ECO:0000256" key="1">
    <source>
        <dbReference type="ARBA" id="ARBA00022450"/>
    </source>
</evidence>
<comment type="similarity">
    <text evidence="7">Belongs to the acyl carrier protein (ACP) family.</text>
</comment>
<keyword evidence="3 7" id="KW-0597">Phosphoprotein</keyword>
<dbReference type="SUPFAM" id="SSF47336">
    <property type="entry name" value="ACP-like"/>
    <property type="match status" value="1"/>
</dbReference>
<dbReference type="PANTHER" id="PTHR20863">
    <property type="entry name" value="ACYL CARRIER PROTEIN"/>
    <property type="match status" value="1"/>
</dbReference>
<name>A5KP06_9FIRM</name>
<dbReference type="InterPro" id="IPR009081">
    <property type="entry name" value="PP-bd_ACP"/>
</dbReference>
<comment type="function">
    <text evidence="7 9">Carrier of the growing fatty acid chain in fatty acid biosynthesis.</text>
</comment>
<evidence type="ECO:0000256" key="5">
    <source>
        <dbReference type="ARBA" id="ARBA00023098"/>
    </source>
</evidence>
<dbReference type="Pfam" id="PF00550">
    <property type="entry name" value="PP-binding"/>
    <property type="match status" value="1"/>
</dbReference>
<dbReference type="InterPro" id="IPR036736">
    <property type="entry name" value="ACP-like_sf"/>
</dbReference>
<protein>
    <recommendedName>
        <fullName evidence="7 8">Acyl carrier protein</fullName>
        <shortName evidence="7">ACP</shortName>
    </recommendedName>
</protein>
<dbReference type="Gene3D" id="1.10.1200.10">
    <property type="entry name" value="ACP-like"/>
    <property type="match status" value="1"/>
</dbReference>
<feature type="domain" description="Carrier" evidence="10">
    <location>
        <begin position="27"/>
        <end position="102"/>
    </location>
</feature>
<evidence type="ECO:0000256" key="2">
    <source>
        <dbReference type="ARBA" id="ARBA00022516"/>
    </source>
</evidence>
<dbReference type="HOGENOM" id="CLU_108696_5_1_9"/>
<keyword evidence="7" id="KW-0963">Cytoplasm</keyword>
<reference evidence="11 12" key="1">
    <citation type="submission" date="2007-03" db="EMBL/GenBank/DDBJ databases">
        <authorList>
            <person name="Fulton L."/>
            <person name="Clifton S."/>
            <person name="Fulton B."/>
            <person name="Xu J."/>
            <person name="Minx P."/>
            <person name="Pepin K.H."/>
            <person name="Johnson M."/>
            <person name="Thiruvilangam P."/>
            <person name="Bhonagiri V."/>
            <person name="Nash W.E."/>
            <person name="Mardis E.R."/>
            <person name="Wilson R.K."/>
        </authorList>
    </citation>
    <scope>NUCLEOTIDE SEQUENCE [LARGE SCALE GENOMIC DNA]</scope>
    <source>
        <strain evidence="11 12">ATCC 27756</strain>
    </source>
</reference>
<evidence type="ECO:0000256" key="4">
    <source>
        <dbReference type="ARBA" id="ARBA00022832"/>
    </source>
</evidence>
<evidence type="ECO:0000256" key="9">
    <source>
        <dbReference type="RuleBase" id="RU003545"/>
    </source>
</evidence>
<dbReference type="UniPathway" id="UPA00094"/>
<dbReference type="GO" id="GO:0000035">
    <property type="term" value="F:acyl binding"/>
    <property type="evidence" value="ECO:0007669"/>
    <property type="project" value="TreeGrafter"/>
</dbReference>
<keyword evidence="2 7" id="KW-0444">Lipid biosynthesis</keyword>